<evidence type="ECO:0000313" key="4">
    <source>
        <dbReference type="Proteomes" id="UP000323274"/>
    </source>
</evidence>
<comment type="caution">
    <text evidence="3">The sequence shown here is derived from an EMBL/GenBank/DDBJ whole genome shotgun (WGS) entry which is preliminary data.</text>
</comment>
<dbReference type="PROSITE" id="PS51186">
    <property type="entry name" value="GNAT"/>
    <property type="match status" value="1"/>
</dbReference>
<dbReference type="PANTHER" id="PTHR43877:SF1">
    <property type="entry name" value="ACETYLTRANSFERASE"/>
    <property type="match status" value="1"/>
</dbReference>
<dbReference type="GO" id="GO:0016747">
    <property type="term" value="F:acyltransferase activity, transferring groups other than amino-acyl groups"/>
    <property type="evidence" value="ECO:0007669"/>
    <property type="project" value="InterPro"/>
</dbReference>
<dbReference type="InterPro" id="IPR000182">
    <property type="entry name" value="GNAT_dom"/>
</dbReference>
<organism evidence="3 4">
    <name type="scientific">Leuconostoc citreum</name>
    <dbReference type="NCBI Taxonomy" id="33964"/>
    <lineage>
        <taxon>Bacteria</taxon>
        <taxon>Bacillati</taxon>
        <taxon>Bacillota</taxon>
        <taxon>Bacilli</taxon>
        <taxon>Lactobacillales</taxon>
        <taxon>Lactobacillaceae</taxon>
        <taxon>Leuconostoc</taxon>
    </lineage>
</organism>
<accession>A0A5A5TZG8</accession>
<dbReference type="Proteomes" id="UP000323274">
    <property type="component" value="Unassembled WGS sequence"/>
</dbReference>
<proteinExistence type="predicted"/>
<dbReference type="EMBL" id="BJJW01000009">
    <property type="protein sequence ID" value="GDZ84310.1"/>
    <property type="molecule type" value="Genomic_DNA"/>
</dbReference>
<name>A0A5A5TZG8_LEUCI</name>
<reference evidence="3 4" key="1">
    <citation type="submission" date="2019-04" db="EMBL/GenBank/DDBJ databases">
        <title>A pseudo-fructophilic Leuconostoc citreum strain F192-5 isolated from peel of satsuma mandarin: the first report for isolation and characterization of strain-dependent fructophilic-like characteristics.</title>
        <authorList>
            <person name="Maeno S."/>
            <person name="Tanizawa Y."/>
            <person name="Kajikawa A."/>
            <person name="Kanesaki Y."/>
            <person name="Kubota E."/>
            <person name="Arita M."/>
            <person name="Leon D."/>
            <person name="Endo A."/>
        </authorList>
    </citation>
    <scope>NUCLEOTIDE SEQUENCE [LARGE SCALE GENOMIC DNA]</scope>
    <source>
        <strain evidence="3 4">F192-5</strain>
    </source>
</reference>
<dbReference type="CDD" id="cd04301">
    <property type="entry name" value="NAT_SF"/>
    <property type="match status" value="1"/>
</dbReference>
<evidence type="ECO:0000256" key="2">
    <source>
        <dbReference type="ARBA" id="ARBA00023315"/>
    </source>
</evidence>
<keyword evidence="2" id="KW-0012">Acyltransferase</keyword>
<keyword evidence="1 3" id="KW-0808">Transferase</keyword>
<sequence>MGNNQDKVISGINNLILRDMVPDDVVALSQIYLTTRRQYFSWLRQPKLEDFQRASKGETVRVAVINDEIVGFASLSEWDSFLHLLFVKVGWHGQGIGAALLSWARQKAHHPLELKVVLVNQAARRFYEREGFKIVSYSKLAKPENVTYRDDRKS</sequence>
<dbReference type="Pfam" id="PF00583">
    <property type="entry name" value="Acetyltransf_1"/>
    <property type="match status" value="1"/>
</dbReference>
<dbReference type="SUPFAM" id="SSF55729">
    <property type="entry name" value="Acyl-CoA N-acyltransferases (Nat)"/>
    <property type="match status" value="1"/>
</dbReference>
<dbReference type="OMA" id="TWTIRPP"/>
<evidence type="ECO:0000256" key="1">
    <source>
        <dbReference type="ARBA" id="ARBA00022679"/>
    </source>
</evidence>
<evidence type="ECO:0000313" key="3">
    <source>
        <dbReference type="EMBL" id="GDZ84310.1"/>
    </source>
</evidence>
<protein>
    <submittedName>
        <fullName evidence="3">N-acetyltransferase</fullName>
    </submittedName>
</protein>
<dbReference type="PANTHER" id="PTHR43877">
    <property type="entry name" value="AMINOALKYLPHOSPHONATE N-ACETYLTRANSFERASE-RELATED-RELATED"/>
    <property type="match status" value="1"/>
</dbReference>
<dbReference type="InterPro" id="IPR050832">
    <property type="entry name" value="Bact_Acetyltransf"/>
</dbReference>
<dbReference type="RefSeq" id="WP_004903658.1">
    <property type="nucleotide sequence ID" value="NZ_BJJW01000009.1"/>
</dbReference>
<gene>
    <name evidence="3" type="ORF">LCIT_15520</name>
</gene>
<dbReference type="Gene3D" id="3.40.630.30">
    <property type="match status" value="1"/>
</dbReference>
<dbReference type="InterPro" id="IPR016181">
    <property type="entry name" value="Acyl_CoA_acyltransferase"/>
</dbReference>
<dbReference type="AlphaFoldDB" id="A0A5A5TZG8"/>
<dbReference type="GeneID" id="61103091"/>